<evidence type="ECO:0000259" key="2">
    <source>
        <dbReference type="Pfam" id="PF00483"/>
    </source>
</evidence>
<dbReference type="InterPro" id="IPR056729">
    <property type="entry name" value="GMPPB_C"/>
</dbReference>
<dbReference type="PANTHER" id="PTHR22572">
    <property type="entry name" value="SUGAR-1-PHOSPHATE GUANYL TRANSFERASE"/>
    <property type="match status" value="1"/>
</dbReference>
<dbReference type="Pfam" id="PF00483">
    <property type="entry name" value="NTP_transferase"/>
    <property type="match status" value="1"/>
</dbReference>
<name>A0A381UXJ8_9ZZZZ</name>
<gene>
    <name evidence="4" type="ORF">METZ01_LOCUS85305</name>
</gene>
<evidence type="ECO:0000313" key="4">
    <source>
        <dbReference type="EMBL" id="SVA32451.1"/>
    </source>
</evidence>
<sequence length="345" mass="37231">MVLAAGYGKRLQPLTSTLAKAVVPFLNRPLLDYTLDWLSRCGFTEAIVNLHHRPESVRAHYRKEQFGIDVHFSVEESILGTAGGPRKVLDRLGSRVLIVNGDVATTINPGALWKHHSSSGALATMALHAGPAWREFPGIKIDKDGCVTHIPGVGAGESGADDVASGCFTGIHIVEKEVLELVPENRFCGMVDSIYARLLEERVPLHGQVVSGSWYEIGTPDRYISCQLEALHCEEFPLAFEGYQRIRPGGYGRGLVGPLPAGISPPFMIDKQVKLEEASLISGVVIGSEAYVDRGASVLNSVLMKRAKIGAGAYVERCIILEDGVVPSGARCVNQVIAPEVLKKT</sequence>
<dbReference type="SUPFAM" id="SSF53448">
    <property type="entry name" value="Nucleotide-diphospho-sugar transferases"/>
    <property type="match status" value="1"/>
</dbReference>
<dbReference type="Pfam" id="PF25087">
    <property type="entry name" value="GMPPB_C"/>
    <property type="match status" value="1"/>
</dbReference>
<dbReference type="InterPro" id="IPR050486">
    <property type="entry name" value="Mannose-1P_guanyltransferase"/>
</dbReference>
<comment type="similarity">
    <text evidence="1">Belongs to the transferase hexapeptide repeat family.</text>
</comment>
<evidence type="ECO:0000259" key="3">
    <source>
        <dbReference type="Pfam" id="PF25087"/>
    </source>
</evidence>
<dbReference type="Gene3D" id="3.90.550.10">
    <property type="entry name" value="Spore Coat Polysaccharide Biosynthesis Protein SpsA, Chain A"/>
    <property type="match status" value="1"/>
</dbReference>
<evidence type="ECO:0000256" key="1">
    <source>
        <dbReference type="ARBA" id="ARBA00007274"/>
    </source>
</evidence>
<feature type="domain" description="Mannose-1-phosphate guanyltransferase C-terminal" evidence="3">
    <location>
        <begin position="264"/>
        <end position="337"/>
    </location>
</feature>
<dbReference type="InterPro" id="IPR029044">
    <property type="entry name" value="Nucleotide-diphossugar_trans"/>
</dbReference>
<dbReference type="Gene3D" id="2.160.10.10">
    <property type="entry name" value="Hexapeptide repeat proteins"/>
    <property type="match status" value="1"/>
</dbReference>
<accession>A0A381UXJ8</accession>
<dbReference type="AlphaFoldDB" id="A0A381UXJ8"/>
<dbReference type="InterPro" id="IPR005835">
    <property type="entry name" value="NTP_transferase_dom"/>
</dbReference>
<organism evidence="4">
    <name type="scientific">marine metagenome</name>
    <dbReference type="NCBI Taxonomy" id="408172"/>
    <lineage>
        <taxon>unclassified sequences</taxon>
        <taxon>metagenomes</taxon>
        <taxon>ecological metagenomes</taxon>
    </lineage>
</organism>
<feature type="domain" description="Nucleotidyl transferase" evidence="2">
    <location>
        <begin position="1"/>
        <end position="228"/>
    </location>
</feature>
<dbReference type="EMBL" id="UINC01007282">
    <property type="protein sequence ID" value="SVA32451.1"/>
    <property type="molecule type" value="Genomic_DNA"/>
</dbReference>
<protein>
    <submittedName>
        <fullName evidence="4">Uncharacterized protein</fullName>
    </submittedName>
</protein>
<reference evidence="4" key="1">
    <citation type="submission" date="2018-05" db="EMBL/GenBank/DDBJ databases">
        <authorList>
            <person name="Lanie J.A."/>
            <person name="Ng W.-L."/>
            <person name="Kazmierczak K.M."/>
            <person name="Andrzejewski T.M."/>
            <person name="Davidsen T.M."/>
            <person name="Wayne K.J."/>
            <person name="Tettelin H."/>
            <person name="Glass J.I."/>
            <person name="Rusch D."/>
            <person name="Podicherti R."/>
            <person name="Tsui H.-C.T."/>
            <person name="Winkler M.E."/>
        </authorList>
    </citation>
    <scope>NUCLEOTIDE SEQUENCE</scope>
</reference>
<proteinExistence type="inferred from homology"/>